<proteinExistence type="predicted"/>
<dbReference type="GO" id="GO:0005737">
    <property type="term" value="C:cytoplasm"/>
    <property type="evidence" value="ECO:0007669"/>
    <property type="project" value="TreeGrafter"/>
</dbReference>
<dbReference type="PANTHER" id="PTHR31901:SF57">
    <property type="entry name" value="INDOLE-3-ACETIC ACID-AMIDO SYNTHETASE GH3.17-LIKE ISOFORM X3"/>
    <property type="match status" value="1"/>
</dbReference>
<evidence type="ECO:0008006" key="3">
    <source>
        <dbReference type="Google" id="ProtNLM"/>
    </source>
</evidence>
<dbReference type="EMBL" id="JABFAF010000004">
    <property type="protein sequence ID" value="MBA0854280.1"/>
    <property type="molecule type" value="Genomic_DNA"/>
</dbReference>
<dbReference type="GO" id="GO:0016881">
    <property type="term" value="F:acid-amino acid ligase activity"/>
    <property type="evidence" value="ECO:0007669"/>
    <property type="project" value="TreeGrafter"/>
</dbReference>
<organism evidence="1 2">
    <name type="scientific">Gossypium schwendimanii</name>
    <name type="common">Cotton</name>
    <dbReference type="NCBI Taxonomy" id="34291"/>
    <lineage>
        <taxon>Eukaryota</taxon>
        <taxon>Viridiplantae</taxon>
        <taxon>Streptophyta</taxon>
        <taxon>Embryophyta</taxon>
        <taxon>Tracheophyta</taxon>
        <taxon>Spermatophyta</taxon>
        <taxon>Magnoliopsida</taxon>
        <taxon>eudicotyledons</taxon>
        <taxon>Gunneridae</taxon>
        <taxon>Pentapetalae</taxon>
        <taxon>rosids</taxon>
        <taxon>malvids</taxon>
        <taxon>Malvales</taxon>
        <taxon>Malvaceae</taxon>
        <taxon>Malvoideae</taxon>
        <taxon>Gossypium</taxon>
    </lineage>
</organism>
<dbReference type="InterPro" id="IPR004993">
    <property type="entry name" value="GH3"/>
</dbReference>
<keyword evidence="2" id="KW-1185">Reference proteome</keyword>
<dbReference type="OrthoDB" id="10004661at2759"/>
<accession>A0A7J9L6F4</accession>
<reference evidence="1 2" key="1">
    <citation type="journal article" date="2019" name="Genome Biol. Evol.">
        <title>Insights into the evolution of the New World diploid cottons (Gossypium, subgenus Houzingenia) based on genome sequencing.</title>
        <authorList>
            <person name="Grover C.E."/>
            <person name="Arick M.A. 2nd"/>
            <person name="Thrash A."/>
            <person name="Conover J.L."/>
            <person name="Sanders W.S."/>
            <person name="Peterson D.G."/>
            <person name="Frelichowski J.E."/>
            <person name="Scheffler J.A."/>
            <person name="Scheffler B.E."/>
            <person name="Wendel J.F."/>
        </authorList>
    </citation>
    <scope>NUCLEOTIDE SEQUENCE [LARGE SCALE GENOMIC DNA]</scope>
    <source>
        <strain evidence="1">1</strain>
        <tissue evidence="1">Leaf</tissue>
    </source>
</reference>
<dbReference type="Proteomes" id="UP000593576">
    <property type="component" value="Unassembled WGS sequence"/>
</dbReference>
<evidence type="ECO:0000313" key="2">
    <source>
        <dbReference type="Proteomes" id="UP000593576"/>
    </source>
</evidence>
<name>A0A7J9L6F4_GOSSC</name>
<evidence type="ECO:0000313" key="1">
    <source>
        <dbReference type="EMBL" id="MBA0854280.1"/>
    </source>
</evidence>
<dbReference type="AlphaFoldDB" id="A0A7J9L6F4"/>
<feature type="non-terminal residue" evidence="1">
    <location>
        <position position="1"/>
    </location>
</feature>
<comment type="caution">
    <text evidence="1">The sequence shown here is derived from an EMBL/GenBank/DDBJ whole genome shotgun (WGS) entry which is preliminary data.</text>
</comment>
<protein>
    <recommendedName>
        <fullName evidence="3">GH3 auxin-responsive promoter</fullName>
    </recommendedName>
</protein>
<gene>
    <name evidence="1" type="ORF">Goshw_028439</name>
</gene>
<dbReference type="PANTHER" id="PTHR31901">
    <property type="entry name" value="GH3 DOMAIN-CONTAINING PROTEIN"/>
    <property type="match status" value="1"/>
</dbReference>
<dbReference type="Pfam" id="PF03321">
    <property type="entry name" value="GH3"/>
    <property type="match status" value="1"/>
</dbReference>
<sequence>MLEEITTNARQIQEQLLGEILSKNAETEYLQGFLHGQTDKQLFKKNVPIVTYDDIKPYIDRIANGKASFDILLVEPLIGAGTAGGQPKLIPITAESANVTEALGNLHLSLM</sequence>